<comment type="caution">
    <text evidence="1">The sequence shown here is derived from an EMBL/GenBank/DDBJ whole genome shotgun (WGS) entry which is preliminary data.</text>
</comment>
<reference evidence="1 2" key="1">
    <citation type="submission" date="2018-09" db="EMBL/GenBank/DDBJ databases">
        <title>Novel species of Cryobacterium.</title>
        <authorList>
            <person name="Liu Q."/>
            <person name="Xin Y.-H."/>
        </authorList>
    </citation>
    <scope>NUCLEOTIDE SEQUENCE [LARGE SCALE GENOMIC DNA]</scope>
    <source>
        <strain evidence="1 2">Hh39</strain>
    </source>
</reference>
<evidence type="ECO:0000313" key="1">
    <source>
        <dbReference type="EMBL" id="RJT88075.1"/>
    </source>
</evidence>
<sequence length="69" mass="7719">MKPLNEVVSNVRISWNGGRNGWHSFLIGAAIIPHRDYSAGKRLDTTLHLYLGLWVLAATVKTKYGRKVA</sequence>
<dbReference type="RefSeq" id="WP_119974884.1">
    <property type="nucleotide sequence ID" value="NZ_JBHSQA010000012.1"/>
</dbReference>
<keyword evidence="2" id="KW-1185">Reference proteome</keyword>
<name>A0A3A5MG38_9MICO</name>
<proteinExistence type="predicted"/>
<dbReference type="EMBL" id="QZVS01000085">
    <property type="protein sequence ID" value="RJT88075.1"/>
    <property type="molecule type" value="Genomic_DNA"/>
</dbReference>
<accession>A0A3A5MG38</accession>
<dbReference type="AlphaFoldDB" id="A0A3A5MG38"/>
<organism evidence="1 2">
    <name type="scientific">Cryobacterium melibiosiphilum</name>
    <dbReference type="NCBI Taxonomy" id="995039"/>
    <lineage>
        <taxon>Bacteria</taxon>
        <taxon>Bacillati</taxon>
        <taxon>Actinomycetota</taxon>
        <taxon>Actinomycetes</taxon>
        <taxon>Micrococcales</taxon>
        <taxon>Microbacteriaceae</taxon>
        <taxon>Cryobacterium</taxon>
    </lineage>
</organism>
<gene>
    <name evidence="1" type="ORF">D6T64_11845</name>
</gene>
<dbReference type="Proteomes" id="UP000272015">
    <property type="component" value="Unassembled WGS sequence"/>
</dbReference>
<evidence type="ECO:0000313" key="2">
    <source>
        <dbReference type="Proteomes" id="UP000272015"/>
    </source>
</evidence>
<protein>
    <submittedName>
        <fullName evidence="1">Uncharacterized protein</fullName>
    </submittedName>
</protein>